<feature type="region of interest" description="Disordered" evidence="1">
    <location>
        <begin position="1346"/>
        <end position="1747"/>
    </location>
</feature>
<feature type="region of interest" description="Disordered" evidence="1">
    <location>
        <begin position="180"/>
        <end position="492"/>
    </location>
</feature>
<feature type="region of interest" description="Disordered" evidence="1">
    <location>
        <begin position="2075"/>
        <end position="2185"/>
    </location>
</feature>
<feature type="compositionally biased region" description="Basic and acidic residues" evidence="1">
    <location>
        <begin position="531"/>
        <end position="544"/>
    </location>
</feature>
<feature type="compositionally biased region" description="Polar residues" evidence="1">
    <location>
        <begin position="907"/>
        <end position="927"/>
    </location>
</feature>
<feature type="compositionally biased region" description="Low complexity" evidence="1">
    <location>
        <begin position="1350"/>
        <end position="1362"/>
    </location>
</feature>
<feature type="compositionally biased region" description="Acidic residues" evidence="1">
    <location>
        <begin position="1414"/>
        <end position="1441"/>
    </location>
</feature>
<feature type="compositionally biased region" description="Basic and acidic residues" evidence="1">
    <location>
        <begin position="1703"/>
        <end position="1717"/>
    </location>
</feature>
<sequence length="2396" mass="261697">MATITTITKSGPGPAPAVPTTAQFKSHVYSKYRELLGSYNDKANDILQTYPAYRVREDKGFALGGETYGGPPQQSTIGNSARRIQAQLPAEPPACVQNAMMRRDKQPFTYTPGGIDLSQIKSPRMAKRISRNANSEGVTGQPKVSPLAQNNGSNHNGNGTSNGSSVSPAATLGAAAMGMPFQVFPTGPPAPPPPPPPTGRVVPSNGGNRSVPPPPPPPGPGPALPTASSSEARKSPRPQSFEPPPMGMRPEIKIPPNPMASLRKAPRPQPKNDFWIEEYRREKQQDEPQIPRPVPPSYSYTNRDLDDEVAKNTFNRTDELTVRGDPLAQQKRSPSPSNLTKPLENGSRGSSSIKTPPVYGQSPVPANLPPPITPTKVSTPVTQPSPTTKDSPPPVRPKPSPSPVSTYQSTNNTTQSVGSAGKDQTTGVKNTAQVGYGPVAPPPPPPPLPSSAQKDSQSSASSGVSPSVSSTSSTGPSSAPQSPAKPVSTQRPAAQALGSLYIPPIHEVFANSKQSLLTQASPPWMSSRHNSLKEQPEWVHKDEQDSATNSNGDSASSNSQQQSNEQQSPQSQLQEQYKPQTSVSQRAPSATRESVPSATKSVDSIVTAPAPVSARPSPSVPSQQLTQNNIRPAAADVSVPVQQQSTPASVQQQQQYAQQVQQAARSVGPPVSQTTVTMPVNRGYPQQAPVYAQAQPVYSTQPPAGTQKERIIPIQIEKSPVQAPVTAPNFAPPPYYSPSAQYGPAGANSSMQSPIPVGFATPHSGFTTPTAMFTNPNHFVNQGYNNISYPPAPTGQPQPHPLYQHHQHYPPPQTPPVLHHPMHPQPQQQQQQQQQQRMQQQHTPTQQQPNVTNVRIVPIKVEGAEHTVRGPLSNTPAIIQSGDRSYVIHDIPLEAKLRFLKNRLSDPRSSSNTQSWNGNSAPNQSRSFRVLQQITDTLDEAEAEMNAKDQSNGQSSVADQTDGTKQQQSFGRSGGAVNAAQHQDMAEGQLRRLQLSNEDKALMNRVKNQVDGEVYLHNEEDPRYRGAAIPSKAFRYLQNMTDSGQAANQSNNGSGNRAQQMFNRGTYSDSDGDTQQQSQQYVPPSEQKVEEPKKYTGGSIPSRSFKMLQAMTDAPADPNSSDSEGPSVKLPHGSGTDIRYSPYPYPPQPYFCCPNPNWHYYDPTTNPQYYPPHHPPPPHAPGYYYPPMPPPGHFDRGGGYYGGYMSPHHFYYAQEPCSPCTPPPYYQLSQPQTAYCETIPNEAIHTYVITTPPPRIVVTPTPDDSCSDSELQAIKEQLGELRNVPGEFAGVEPSDYGGPIPLTRSQSSLKRLSERLTNFNNGFSEPDSPKSSVRCSPCSPLNERYRTYEESTSSVPSSQSEASDSEDEDTSKPKAVSRTQLQTNGHAKDTDTVRVNGSRALAKEKTPEKKNNVEDDEEDEDEEDEDEEEEEGEAESEEEETVGYGANGEPPVDEHLPHQLSVIFEEESMYGQSTVASRRTSVCSNSSTLSDCSSTLANDLDDEKDVDGQPSGNRTDDDIDRIDETDMEKSLVSVRLPLKLSFSKSPNNEDIATLVVGESEITGSKEKLTGCNRSVQEPEDDSGDESDTEEEEESENESESSSEEETDTDGENKASPQKTEENNVAEKLSNETDTDVTVTITIPSLSGKGKPNERDSLSRPEAVKHEAPVKAPFKIDYEEASEVSVSVSLPLKPKGSSSGDIVKQPDREETSNEKLPNEENGNGAAGEDEEEVDFWSQIGDEDDYQRPVRSYSRDMWSSREFSVDRQSVWSQDAEEDEEASTTGTTDFWSAENGPTEASDLWNFGKHSSPLPLVRNGKSEMVQDESKDSLEFWQKENERLVKDLYERRASEIGYQGMLTSGFVKDENNNKTCVPQDNTGGVKTELQNDRKTEDHSEEEGEDGSDSESDNDSEEYETSNTSKEDSEAEQDVGDVLSKQEDTLDSTKKLKDEQMPPVNGTADIKGAIMSQDDGSVVDKLEKDKKLSVKERISLFETQAVPSLEVTSNGRGTVTPTMGSRLRPLSRQRQFCEESEAEDDSGVTSDMSKHISEVETDSECFPEMRKMTRYQRAATHSRLFKLLQDESNNGDSEDEDASEDNSKEQEQNRSNMKQHDAGTREENTTNPKMVINPIVNGASRKTPDEPGHMVGNVTEGRRDRLTLPISHQSSSGNDSLSSSTSSASPVSGTLQNEKLAEELVQSLLMKKKGRLFRNLPLEKLHAAALKILQEDLESNGTISSTEDNMATVDSTPALTPQEFKSEYPTSYSDYYDTWCSDAVVQPNGCYSDTGSDCGMVKMFRTVPEHQLALAKKDSRANAGNGHWSPRCPRVFSNKNIPRLMGVRESDVVEPPSRGSRPPSRASNSRSPFTVITPAVGMFNASSPMDDCPNRANTANRQFKLQ</sequence>
<feature type="region of interest" description="Disordered" evidence="1">
    <location>
        <begin position="905"/>
        <end position="927"/>
    </location>
</feature>
<feature type="compositionally biased region" description="Basic and acidic residues" evidence="1">
    <location>
        <begin position="1934"/>
        <end position="1950"/>
    </location>
</feature>
<feature type="compositionally biased region" description="Acidic residues" evidence="1">
    <location>
        <begin position="1893"/>
        <end position="1914"/>
    </location>
</feature>
<reference evidence="2" key="1">
    <citation type="submission" date="2020-05" db="UniProtKB">
        <authorList>
            <consortium name="EnsemblMetazoa"/>
        </authorList>
    </citation>
    <scope>IDENTIFICATION</scope>
    <source>
        <strain evidence="2">FUMOZ</strain>
    </source>
</reference>
<feature type="compositionally biased region" description="Low complexity" evidence="1">
    <location>
        <begin position="374"/>
        <end position="389"/>
    </location>
</feature>
<feature type="compositionally biased region" description="Acidic residues" evidence="1">
    <location>
        <begin position="1577"/>
        <end position="1609"/>
    </location>
</feature>
<feature type="region of interest" description="Disordered" evidence="1">
    <location>
        <begin position="784"/>
        <end position="853"/>
    </location>
</feature>
<feature type="region of interest" description="Disordered" evidence="1">
    <location>
        <begin position="1113"/>
        <end position="1135"/>
    </location>
</feature>
<feature type="compositionally biased region" description="Low complexity" evidence="1">
    <location>
        <begin position="1480"/>
        <end position="1496"/>
    </location>
</feature>
<feature type="compositionally biased region" description="Pro residues" evidence="1">
    <location>
        <begin position="186"/>
        <end position="198"/>
    </location>
</feature>
<feature type="compositionally biased region" description="Polar residues" evidence="1">
    <location>
        <begin position="948"/>
        <end position="971"/>
    </location>
</feature>
<feature type="region of interest" description="Disordered" evidence="1">
    <location>
        <begin position="2002"/>
        <end position="2058"/>
    </location>
</feature>
<accession>A0A182R2J8</accession>
<feature type="compositionally biased region" description="Polar residues" evidence="1">
    <location>
        <begin position="1044"/>
        <end position="1067"/>
    </location>
</feature>
<feature type="compositionally biased region" description="Polar residues" evidence="1">
    <location>
        <begin position="577"/>
        <end position="604"/>
    </location>
</feature>
<feature type="compositionally biased region" description="Low complexity" evidence="1">
    <location>
        <begin position="456"/>
        <end position="482"/>
    </location>
</feature>
<feature type="region of interest" description="Disordered" evidence="1">
    <location>
        <begin position="2337"/>
        <end position="2363"/>
    </location>
</feature>
<feature type="compositionally biased region" description="Basic and acidic residues" evidence="1">
    <location>
        <begin position="277"/>
        <end position="286"/>
    </location>
</feature>
<feature type="region of interest" description="Disordered" evidence="1">
    <location>
        <begin position="1766"/>
        <end position="1803"/>
    </location>
</feature>
<organism evidence="2">
    <name type="scientific">Anopheles funestus</name>
    <name type="common">African malaria mosquito</name>
    <dbReference type="NCBI Taxonomy" id="62324"/>
    <lineage>
        <taxon>Eukaryota</taxon>
        <taxon>Metazoa</taxon>
        <taxon>Ecdysozoa</taxon>
        <taxon>Arthropoda</taxon>
        <taxon>Hexapoda</taxon>
        <taxon>Insecta</taxon>
        <taxon>Pterygota</taxon>
        <taxon>Neoptera</taxon>
        <taxon>Endopterygota</taxon>
        <taxon>Diptera</taxon>
        <taxon>Nematocera</taxon>
        <taxon>Culicoidea</taxon>
        <taxon>Culicidae</taxon>
        <taxon>Anophelinae</taxon>
        <taxon>Anopheles</taxon>
    </lineage>
</organism>
<feature type="compositionally biased region" description="Pro residues" evidence="1">
    <location>
        <begin position="790"/>
        <end position="800"/>
    </location>
</feature>
<proteinExistence type="predicted"/>
<name>A0A182R2J8_ANOFN</name>
<feature type="compositionally biased region" description="Low complexity" evidence="1">
    <location>
        <begin position="403"/>
        <end position="416"/>
    </location>
</feature>
<feature type="compositionally biased region" description="Low complexity" evidence="1">
    <location>
        <begin position="546"/>
        <end position="576"/>
    </location>
</feature>
<feature type="compositionally biased region" description="Low complexity" evidence="1">
    <location>
        <begin position="2345"/>
        <end position="2362"/>
    </location>
</feature>
<dbReference type="VEuPathDB" id="VectorBase:AFUN000389"/>
<dbReference type="EnsemblMetazoa" id="AFUN000389-RA">
    <property type="protein sequence ID" value="AFUN000389-PA"/>
    <property type="gene ID" value="AFUN000389"/>
</dbReference>
<evidence type="ECO:0000256" key="1">
    <source>
        <dbReference type="SAM" id="MobiDB-lite"/>
    </source>
</evidence>
<feature type="compositionally biased region" description="Polar residues" evidence="1">
    <location>
        <begin position="2002"/>
        <end position="2013"/>
    </location>
</feature>
<feature type="compositionally biased region" description="Low complexity" evidence="1">
    <location>
        <begin position="637"/>
        <end position="646"/>
    </location>
</feature>
<feature type="compositionally biased region" description="Pro residues" evidence="1">
    <location>
        <begin position="391"/>
        <end position="402"/>
    </location>
</feature>
<feature type="compositionally biased region" description="Low complexity" evidence="1">
    <location>
        <begin position="150"/>
        <end position="165"/>
    </location>
</feature>
<feature type="compositionally biased region" description="Polar residues" evidence="1">
    <location>
        <begin position="330"/>
        <end position="340"/>
    </location>
</feature>
<dbReference type="VEuPathDB" id="VectorBase:AFUN2_013645"/>
<feature type="compositionally biased region" description="Pro residues" evidence="1">
    <location>
        <begin position="211"/>
        <end position="223"/>
    </location>
</feature>
<feature type="compositionally biased region" description="Low complexity" evidence="1">
    <location>
        <begin position="825"/>
        <end position="849"/>
    </location>
</feature>
<feature type="compositionally biased region" description="Basic and acidic residues" evidence="1">
    <location>
        <begin position="1650"/>
        <end position="1677"/>
    </location>
</feature>
<feature type="compositionally biased region" description="Polar residues" evidence="1">
    <location>
        <begin position="1868"/>
        <end position="1879"/>
    </location>
</feature>
<feature type="compositionally biased region" description="Polar residues" evidence="1">
    <location>
        <begin position="2385"/>
        <end position="2396"/>
    </location>
</feature>
<feature type="compositionally biased region" description="Polar residues" evidence="1">
    <location>
        <begin position="422"/>
        <end position="433"/>
    </location>
</feature>
<feature type="region of interest" description="Disordered" evidence="1">
    <location>
        <begin position="1044"/>
        <end position="1101"/>
    </location>
</feature>
<feature type="compositionally biased region" description="Pro residues" evidence="1">
    <location>
        <begin position="241"/>
        <end position="258"/>
    </location>
</feature>
<feature type="compositionally biased region" description="Low complexity" evidence="1">
    <location>
        <begin position="2161"/>
        <end position="2182"/>
    </location>
</feature>
<feature type="compositionally biased region" description="Acidic residues" evidence="1">
    <location>
        <begin position="1726"/>
        <end position="1743"/>
    </location>
</feature>
<feature type="compositionally biased region" description="Pro residues" evidence="1">
    <location>
        <begin position="439"/>
        <end position="449"/>
    </location>
</feature>
<feature type="region of interest" description="Disordered" evidence="1">
    <location>
        <begin position="520"/>
        <end position="646"/>
    </location>
</feature>
<evidence type="ECO:0000313" key="2">
    <source>
        <dbReference type="EnsemblMetazoa" id="AFUN000389-PA"/>
    </source>
</evidence>
<feature type="region of interest" description="Disordered" evidence="1">
    <location>
        <begin position="2375"/>
        <end position="2396"/>
    </location>
</feature>
<feature type="compositionally biased region" description="Low complexity" evidence="1">
    <location>
        <begin position="606"/>
        <end position="622"/>
    </location>
</feature>
<protein>
    <submittedName>
        <fullName evidence="2">Uncharacterized protein</fullName>
    </submittedName>
</protein>
<feature type="region of interest" description="Disordered" evidence="1">
    <location>
        <begin position="944"/>
        <end position="985"/>
    </location>
</feature>
<feature type="compositionally biased region" description="Basic and acidic residues" evidence="1">
    <location>
        <begin position="1401"/>
        <end position="1413"/>
    </location>
</feature>
<feature type="compositionally biased region" description="Basic and acidic residues" evidence="1">
    <location>
        <begin position="2095"/>
        <end position="2118"/>
    </location>
</feature>
<feature type="compositionally biased region" description="Polar residues" evidence="1">
    <location>
        <begin position="1470"/>
        <end position="1479"/>
    </location>
</feature>
<feature type="region of interest" description="Disordered" evidence="1">
    <location>
        <begin position="1859"/>
        <end position="1970"/>
    </location>
</feature>
<feature type="region of interest" description="Disordered" evidence="1">
    <location>
        <begin position="109"/>
        <end position="168"/>
    </location>
</feature>